<dbReference type="InParanoid" id="A0A409X2M5"/>
<keyword evidence="2" id="KW-1185">Reference proteome</keyword>
<reference evidence="1 2" key="1">
    <citation type="journal article" date="2018" name="Evol. Lett.">
        <title>Horizontal gene cluster transfer increased hallucinogenic mushroom diversity.</title>
        <authorList>
            <person name="Reynolds H.T."/>
            <person name="Vijayakumar V."/>
            <person name="Gluck-Thaler E."/>
            <person name="Korotkin H.B."/>
            <person name="Matheny P.B."/>
            <person name="Slot J.C."/>
        </authorList>
    </citation>
    <scope>NUCLEOTIDE SEQUENCE [LARGE SCALE GENOMIC DNA]</scope>
    <source>
        <strain evidence="1 2">2631</strain>
    </source>
</reference>
<gene>
    <name evidence="1" type="ORF">CVT25_010504</name>
</gene>
<name>A0A409X2M5_PSICY</name>
<dbReference type="AlphaFoldDB" id="A0A409X2M5"/>
<dbReference type="Proteomes" id="UP000283269">
    <property type="component" value="Unassembled WGS sequence"/>
</dbReference>
<proteinExistence type="predicted"/>
<dbReference type="EMBL" id="NHYD01002772">
    <property type="protein sequence ID" value="PPQ85005.1"/>
    <property type="molecule type" value="Genomic_DNA"/>
</dbReference>
<organism evidence="1 2">
    <name type="scientific">Psilocybe cyanescens</name>
    <dbReference type="NCBI Taxonomy" id="93625"/>
    <lineage>
        <taxon>Eukaryota</taxon>
        <taxon>Fungi</taxon>
        <taxon>Dikarya</taxon>
        <taxon>Basidiomycota</taxon>
        <taxon>Agaricomycotina</taxon>
        <taxon>Agaricomycetes</taxon>
        <taxon>Agaricomycetidae</taxon>
        <taxon>Agaricales</taxon>
        <taxon>Agaricineae</taxon>
        <taxon>Strophariaceae</taxon>
        <taxon>Psilocybe</taxon>
    </lineage>
</organism>
<protein>
    <submittedName>
        <fullName evidence="1">Uncharacterized protein</fullName>
    </submittedName>
</protein>
<accession>A0A409X2M5</accession>
<comment type="caution">
    <text evidence="1">The sequence shown here is derived from an EMBL/GenBank/DDBJ whole genome shotgun (WGS) entry which is preliminary data.</text>
</comment>
<evidence type="ECO:0000313" key="1">
    <source>
        <dbReference type="EMBL" id="PPQ85005.1"/>
    </source>
</evidence>
<evidence type="ECO:0000313" key="2">
    <source>
        <dbReference type="Proteomes" id="UP000283269"/>
    </source>
</evidence>
<sequence>MSAANQDDEGISGRYRKALIWDELTQFYSKNEEAIRKLQKLDLEAAAKDDENAQRLQAAFDGFLDTTKVVLDGLVCLGNVFPIVGGRKQQEARLQELIQNIASDITRCGSDLNSFMNRKLVLLALKSIPIHPAAKIVHAKGYEQKFAGHVANFIQRRAELQIVLTAYVAGGADVTNIAIADIAEKVDGGRQQTDDPNGVVPETEHCARRRAVRPSRPIWRVRRVLQER</sequence>